<accession>A0A367LA43</accession>
<proteinExistence type="predicted"/>
<dbReference type="Proteomes" id="UP000253664">
    <property type="component" value="Unassembled WGS sequence"/>
</dbReference>
<feature type="region of interest" description="Disordered" evidence="1">
    <location>
        <begin position="93"/>
        <end position="112"/>
    </location>
</feature>
<gene>
    <name evidence="2" type="ORF">L249_7205</name>
</gene>
<evidence type="ECO:0000313" key="3">
    <source>
        <dbReference type="Proteomes" id="UP000253664"/>
    </source>
</evidence>
<feature type="region of interest" description="Disordered" evidence="1">
    <location>
        <begin position="120"/>
        <end position="158"/>
    </location>
</feature>
<dbReference type="AlphaFoldDB" id="A0A367LA43"/>
<sequence length="158" mass="17050">MGIADDEKMGRKSVVSICNDITDGSRLYRTNARFQLLVPIHEASLHQLSCHRASHGIRISRSPKLKQAASGRGQGGKQTQDKMFVRSSLAGLTPCDLQKQSPGPGQSFFSLPQKPRQIDRYAMTASLSASAGRELLPGSSQHGTPSPNPRLSMGKSAH</sequence>
<name>A0A367LA43_9HYPO</name>
<keyword evidence="3" id="KW-1185">Reference proteome</keyword>
<organism evidence="2 3">
    <name type="scientific">Ophiocordyceps polyrhachis-furcata BCC 54312</name>
    <dbReference type="NCBI Taxonomy" id="1330021"/>
    <lineage>
        <taxon>Eukaryota</taxon>
        <taxon>Fungi</taxon>
        <taxon>Dikarya</taxon>
        <taxon>Ascomycota</taxon>
        <taxon>Pezizomycotina</taxon>
        <taxon>Sordariomycetes</taxon>
        <taxon>Hypocreomycetidae</taxon>
        <taxon>Hypocreales</taxon>
        <taxon>Ophiocordycipitaceae</taxon>
        <taxon>Ophiocordyceps</taxon>
    </lineage>
</organism>
<dbReference type="EMBL" id="LKCN02000010">
    <property type="protein sequence ID" value="RCI11297.1"/>
    <property type="molecule type" value="Genomic_DNA"/>
</dbReference>
<protein>
    <submittedName>
        <fullName evidence="2">Uncharacterized protein</fullName>
    </submittedName>
</protein>
<reference evidence="2 3" key="1">
    <citation type="journal article" date="2015" name="BMC Genomics">
        <title>Insights from the genome of Ophiocordyceps polyrhachis-furcata to pathogenicity and host specificity in insect fungi.</title>
        <authorList>
            <person name="Wichadakul D."/>
            <person name="Kobmoo N."/>
            <person name="Ingsriswang S."/>
            <person name="Tangphatsornruang S."/>
            <person name="Chantasingh D."/>
            <person name="Luangsa-ard J.J."/>
            <person name="Eurwilaichitr L."/>
        </authorList>
    </citation>
    <scope>NUCLEOTIDE SEQUENCE [LARGE SCALE GENOMIC DNA]</scope>
    <source>
        <strain evidence="2 3">BCC 54312</strain>
    </source>
</reference>
<feature type="compositionally biased region" description="Polar residues" evidence="1">
    <location>
        <begin position="98"/>
        <end position="110"/>
    </location>
</feature>
<comment type="caution">
    <text evidence="2">The sequence shown here is derived from an EMBL/GenBank/DDBJ whole genome shotgun (WGS) entry which is preliminary data.</text>
</comment>
<evidence type="ECO:0000313" key="2">
    <source>
        <dbReference type="EMBL" id="RCI11297.1"/>
    </source>
</evidence>
<evidence type="ECO:0000256" key="1">
    <source>
        <dbReference type="SAM" id="MobiDB-lite"/>
    </source>
</evidence>
<feature type="region of interest" description="Disordered" evidence="1">
    <location>
        <begin position="58"/>
        <end position="82"/>
    </location>
</feature>